<dbReference type="AlphaFoldDB" id="A0A8T0F7C1"/>
<gene>
    <name evidence="2" type="ORF">HNY73_007975</name>
</gene>
<sequence length="79" mass="9027">MQHRLNPKRNVEASCNKSTAFRFRSKKELGSAAPRRRTAGTGNRRVADERVCALNHWTAVSDAGEAFPGARFRQRQKEW</sequence>
<organism evidence="2 3">
    <name type="scientific">Argiope bruennichi</name>
    <name type="common">Wasp spider</name>
    <name type="synonym">Aranea bruennichi</name>
    <dbReference type="NCBI Taxonomy" id="94029"/>
    <lineage>
        <taxon>Eukaryota</taxon>
        <taxon>Metazoa</taxon>
        <taxon>Ecdysozoa</taxon>
        <taxon>Arthropoda</taxon>
        <taxon>Chelicerata</taxon>
        <taxon>Arachnida</taxon>
        <taxon>Araneae</taxon>
        <taxon>Araneomorphae</taxon>
        <taxon>Entelegynae</taxon>
        <taxon>Araneoidea</taxon>
        <taxon>Araneidae</taxon>
        <taxon>Argiope</taxon>
    </lineage>
</organism>
<name>A0A8T0F7C1_ARGBR</name>
<reference evidence="2" key="2">
    <citation type="submission" date="2020-06" db="EMBL/GenBank/DDBJ databases">
        <authorList>
            <person name="Sheffer M."/>
        </authorList>
    </citation>
    <scope>NUCLEOTIDE SEQUENCE</scope>
</reference>
<protein>
    <submittedName>
        <fullName evidence="2">Uncharacterized protein</fullName>
    </submittedName>
</protein>
<evidence type="ECO:0000313" key="3">
    <source>
        <dbReference type="Proteomes" id="UP000807504"/>
    </source>
</evidence>
<dbReference type="Proteomes" id="UP000807504">
    <property type="component" value="Unassembled WGS sequence"/>
</dbReference>
<evidence type="ECO:0000313" key="2">
    <source>
        <dbReference type="EMBL" id="KAF8786228.1"/>
    </source>
</evidence>
<keyword evidence="3" id="KW-1185">Reference proteome</keyword>
<dbReference type="EMBL" id="JABXBU010000015">
    <property type="protein sequence ID" value="KAF8786228.1"/>
    <property type="molecule type" value="Genomic_DNA"/>
</dbReference>
<comment type="caution">
    <text evidence="2">The sequence shown here is derived from an EMBL/GenBank/DDBJ whole genome shotgun (WGS) entry which is preliminary data.</text>
</comment>
<accession>A0A8T0F7C1</accession>
<feature type="region of interest" description="Disordered" evidence="1">
    <location>
        <begin position="25"/>
        <end position="45"/>
    </location>
</feature>
<reference evidence="2" key="1">
    <citation type="journal article" date="2020" name="bioRxiv">
        <title>Chromosome-level reference genome of the European wasp spider Argiope bruennichi: a resource for studies on range expansion and evolutionary adaptation.</title>
        <authorList>
            <person name="Sheffer M.M."/>
            <person name="Hoppe A."/>
            <person name="Krehenwinkel H."/>
            <person name="Uhl G."/>
            <person name="Kuss A.W."/>
            <person name="Jensen L."/>
            <person name="Jensen C."/>
            <person name="Gillespie R.G."/>
            <person name="Hoff K.J."/>
            <person name="Prost S."/>
        </authorList>
    </citation>
    <scope>NUCLEOTIDE SEQUENCE</scope>
</reference>
<proteinExistence type="predicted"/>
<evidence type="ECO:0000256" key="1">
    <source>
        <dbReference type="SAM" id="MobiDB-lite"/>
    </source>
</evidence>